<dbReference type="AlphaFoldDB" id="A0A226X636"/>
<feature type="region of interest" description="Disordered" evidence="5">
    <location>
        <begin position="283"/>
        <end position="304"/>
    </location>
</feature>
<feature type="transmembrane region" description="Helical" evidence="6">
    <location>
        <begin position="28"/>
        <end position="51"/>
    </location>
</feature>
<feature type="transmembrane region" description="Helical" evidence="6">
    <location>
        <begin position="63"/>
        <end position="84"/>
    </location>
</feature>
<evidence type="ECO:0000256" key="3">
    <source>
        <dbReference type="ARBA" id="ARBA00022989"/>
    </source>
</evidence>
<dbReference type="Proteomes" id="UP000214720">
    <property type="component" value="Unassembled WGS sequence"/>
</dbReference>
<keyword evidence="4 6" id="KW-0472">Membrane</keyword>
<feature type="transmembrane region" description="Helical" evidence="6">
    <location>
        <begin position="168"/>
        <end position="187"/>
    </location>
</feature>
<feature type="transmembrane region" description="Helical" evidence="6">
    <location>
        <begin position="253"/>
        <end position="276"/>
    </location>
</feature>
<evidence type="ECO:0000256" key="1">
    <source>
        <dbReference type="ARBA" id="ARBA00004141"/>
    </source>
</evidence>
<organism evidence="7 8">
    <name type="scientific">Caballeronia sordidicola</name>
    <name type="common">Burkholderia sordidicola</name>
    <dbReference type="NCBI Taxonomy" id="196367"/>
    <lineage>
        <taxon>Bacteria</taxon>
        <taxon>Pseudomonadati</taxon>
        <taxon>Pseudomonadota</taxon>
        <taxon>Betaproteobacteria</taxon>
        <taxon>Burkholderiales</taxon>
        <taxon>Burkholderiaceae</taxon>
        <taxon>Caballeronia</taxon>
    </lineage>
</organism>
<dbReference type="GO" id="GO:0016020">
    <property type="term" value="C:membrane"/>
    <property type="evidence" value="ECO:0007669"/>
    <property type="project" value="UniProtKB-SubCell"/>
</dbReference>
<feature type="transmembrane region" description="Helical" evidence="6">
    <location>
        <begin position="226"/>
        <end position="247"/>
    </location>
</feature>
<dbReference type="EMBL" id="MTHB01000057">
    <property type="protein sequence ID" value="OXC78609.1"/>
    <property type="molecule type" value="Genomic_DNA"/>
</dbReference>
<evidence type="ECO:0000256" key="2">
    <source>
        <dbReference type="ARBA" id="ARBA00022692"/>
    </source>
</evidence>
<gene>
    <name evidence="7" type="ORF">BSU04_10795</name>
</gene>
<proteinExistence type="predicted"/>
<dbReference type="RefSeq" id="WP_256982402.1">
    <property type="nucleotide sequence ID" value="NZ_MTHB01000057.1"/>
</dbReference>
<comment type="subcellular location">
    <subcellularLocation>
        <location evidence="1">Membrane</location>
        <topology evidence="1">Multi-pass membrane protein</topology>
    </subcellularLocation>
</comment>
<evidence type="ECO:0000256" key="5">
    <source>
        <dbReference type="SAM" id="MobiDB-lite"/>
    </source>
</evidence>
<name>A0A226X636_CABSO</name>
<reference evidence="8" key="1">
    <citation type="submission" date="2017-01" db="EMBL/GenBank/DDBJ databases">
        <title>Genome Analysis of Deinococcus marmoris KOPRI26562.</title>
        <authorList>
            <person name="Kim J.H."/>
            <person name="Oh H.-M."/>
        </authorList>
    </citation>
    <scope>NUCLEOTIDE SEQUENCE [LARGE SCALE GENOMIC DNA]</scope>
    <source>
        <strain evidence="8">PAMC 26633</strain>
    </source>
</reference>
<dbReference type="InterPro" id="IPR007688">
    <property type="entry name" value="Conjugal_tfr_TrbL/VirB6"/>
</dbReference>
<keyword evidence="2 6" id="KW-0812">Transmembrane</keyword>
<protein>
    <submittedName>
        <fullName evidence="7">Inner membrane protein of type IV secretion of T-DNA complex, VirB6</fullName>
    </submittedName>
</protein>
<comment type="caution">
    <text evidence="7">The sequence shown here is derived from an EMBL/GenBank/DDBJ whole genome shotgun (WGS) entry which is preliminary data.</text>
</comment>
<feature type="transmembrane region" description="Helical" evidence="6">
    <location>
        <begin position="193"/>
        <end position="214"/>
    </location>
</feature>
<dbReference type="GO" id="GO:0030255">
    <property type="term" value="P:protein secretion by the type IV secretion system"/>
    <property type="evidence" value="ECO:0007669"/>
    <property type="project" value="InterPro"/>
</dbReference>
<feature type="transmembrane region" description="Helical" evidence="6">
    <location>
        <begin position="133"/>
        <end position="161"/>
    </location>
</feature>
<sequence>MAVTVFTQLLNAFDNNVMNTINTGSQNVITLITPLMAACFGVYVSLVMMSYWRGGTDMPIQDFMMKMVAWVVILTLGMNITYYTQYVVPFLNGLGDDLATALTGNVSTGAALDTITNAYVTAMTTLYNHTSGIASTVNTVCFIGITLLFAMPFIAIAAAYIILAKFALGLLLALGPMFISLALFPATRKFFEAWIAQCLNYAFLVALFAAAGAIEINFASSMIPDTVTVSDLTGLVMMGIGFIFVSVNLPSLASQLAGGVGISGMVGTLSGAMGIGKALKGLVKGKDGSSSGSAKPEGGEINKK</sequence>
<evidence type="ECO:0000313" key="8">
    <source>
        <dbReference type="Proteomes" id="UP000214720"/>
    </source>
</evidence>
<evidence type="ECO:0000313" key="7">
    <source>
        <dbReference type="EMBL" id="OXC78609.1"/>
    </source>
</evidence>
<evidence type="ECO:0000256" key="6">
    <source>
        <dbReference type="SAM" id="Phobius"/>
    </source>
</evidence>
<keyword evidence="3 6" id="KW-1133">Transmembrane helix</keyword>
<evidence type="ECO:0000256" key="4">
    <source>
        <dbReference type="ARBA" id="ARBA00023136"/>
    </source>
</evidence>
<dbReference type="Pfam" id="PF04610">
    <property type="entry name" value="TrbL"/>
    <property type="match status" value="1"/>
</dbReference>
<accession>A0A226X636</accession>